<dbReference type="GO" id="GO:0006274">
    <property type="term" value="P:DNA replication termination"/>
    <property type="evidence" value="ECO:0007669"/>
    <property type="project" value="TreeGrafter"/>
</dbReference>
<dbReference type="KEGG" id="pco:PHACADRAFT_23893"/>
<feature type="compositionally biased region" description="Basic and acidic residues" evidence="2">
    <location>
        <begin position="131"/>
        <end position="144"/>
    </location>
</feature>
<reference evidence="3 4" key="1">
    <citation type="journal article" date="2012" name="BMC Genomics">
        <title>Comparative genomics of the white-rot fungi, Phanerochaete carnosa and P. chrysosporium, to elucidate the genetic basis of the distinct wood types they colonize.</title>
        <authorList>
            <person name="Suzuki H."/>
            <person name="MacDonald J."/>
            <person name="Syed K."/>
            <person name="Salamov A."/>
            <person name="Hori C."/>
            <person name="Aerts A."/>
            <person name="Henrissat B."/>
            <person name="Wiebenga A."/>
            <person name="vanKuyk P.A."/>
            <person name="Barry K."/>
            <person name="Lindquist E."/>
            <person name="LaButti K."/>
            <person name="Lapidus A."/>
            <person name="Lucas S."/>
            <person name="Coutinho P."/>
            <person name="Gong Y."/>
            <person name="Samejima M."/>
            <person name="Mahadevan R."/>
            <person name="Abou-Zaid M."/>
            <person name="de Vries R.P."/>
            <person name="Igarashi K."/>
            <person name="Yadav J.S."/>
            <person name="Grigoriev I.V."/>
            <person name="Master E.R."/>
        </authorList>
    </citation>
    <scope>NUCLEOTIDE SEQUENCE [LARGE SCALE GENOMIC DNA]</scope>
    <source>
        <strain evidence="3 4">HHB-10118-sp</strain>
    </source>
</reference>
<sequence length="295" mass="32276">MLHFRQSDTQFIKYVRRQALAQIHEPVVSCLLGKLYNKDAIIEYLLDNSAYGDGEEICGHIRSLKDAKTLKLTPNTSKKSSTAEPSPDRAQFVCPLTLREMNGAQPFVYLWTCGCVFSQAGLRAVTSSPSPREDAGKLENKDSPESNAQDNNDSLDTDPVKPTSGDLDLCPQCGAKYSRAEDVLTLNPVPKEESKMFDAMLKRRAAEPAKKGKKRKGAVKAEAGAEPPTKQMHPSASPAPSLNPSITAASRAVAESLAIEEAKRKATMSQAVKSLYESNNTKETFMTRGTFTRYA</sequence>
<dbReference type="PANTHER" id="PTHR12775">
    <property type="entry name" value="PROTEIN C20ORF43 HOMOLOG"/>
    <property type="match status" value="1"/>
</dbReference>
<dbReference type="InParanoid" id="K5WN18"/>
<dbReference type="InterPro" id="IPR006735">
    <property type="entry name" value="Rtf2"/>
</dbReference>
<keyword evidence="4" id="KW-1185">Reference proteome</keyword>
<dbReference type="AlphaFoldDB" id="K5WN18"/>
<proteinExistence type="inferred from homology"/>
<feature type="compositionally biased region" description="Polar residues" evidence="2">
    <location>
        <begin position="145"/>
        <end position="154"/>
    </location>
</feature>
<name>K5WN18_PHACS</name>
<dbReference type="PANTHER" id="PTHR12775:SF0">
    <property type="entry name" value="REPLICATION TERMINATION FACTOR 2"/>
    <property type="match status" value="1"/>
</dbReference>
<dbReference type="Pfam" id="PF04641">
    <property type="entry name" value="Rtf2"/>
    <property type="match status" value="1"/>
</dbReference>
<comment type="similarity">
    <text evidence="1">Belongs to the rtf2 family.</text>
</comment>
<evidence type="ECO:0000313" key="3">
    <source>
        <dbReference type="EMBL" id="EKM60614.1"/>
    </source>
</evidence>
<dbReference type="GeneID" id="18913670"/>
<feature type="region of interest" description="Disordered" evidence="2">
    <location>
        <begin position="204"/>
        <end position="244"/>
    </location>
</feature>
<dbReference type="GO" id="GO:0005634">
    <property type="term" value="C:nucleus"/>
    <property type="evidence" value="ECO:0007669"/>
    <property type="project" value="TreeGrafter"/>
</dbReference>
<dbReference type="STRING" id="650164.K5WN18"/>
<dbReference type="RefSeq" id="XP_007389572.1">
    <property type="nucleotide sequence ID" value="XM_007389510.1"/>
</dbReference>
<evidence type="ECO:0000256" key="2">
    <source>
        <dbReference type="SAM" id="MobiDB-lite"/>
    </source>
</evidence>
<dbReference type="Proteomes" id="UP000008370">
    <property type="component" value="Unassembled WGS sequence"/>
</dbReference>
<dbReference type="HOGENOM" id="CLU_048955_2_0_1"/>
<dbReference type="InterPro" id="IPR027799">
    <property type="entry name" value="Rtf2_RING-finger"/>
</dbReference>
<dbReference type="EMBL" id="JH930468">
    <property type="protein sequence ID" value="EKM60614.1"/>
    <property type="molecule type" value="Genomic_DNA"/>
</dbReference>
<gene>
    <name evidence="3" type="ORF">PHACADRAFT_23893</name>
</gene>
<dbReference type="OrthoDB" id="247013at2759"/>
<dbReference type="CDD" id="cd16653">
    <property type="entry name" value="RING-like_Rtf2"/>
    <property type="match status" value="1"/>
</dbReference>
<evidence type="ECO:0000313" key="4">
    <source>
        <dbReference type="Proteomes" id="UP000008370"/>
    </source>
</evidence>
<feature type="compositionally biased region" description="Low complexity" evidence="2">
    <location>
        <begin position="220"/>
        <end position="244"/>
    </location>
</feature>
<evidence type="ECO:0000256" key="1">
    <source>
        <dbReference type="ARBA" id="ARBA00009885"/>
    </source>
</evidence>
<accession>K5WN18</accession>
<feature type="region of interest" description="Disordered" evidence="2">
    <location>
        <begin position="126"/>
        <end position="168"/>
    </location>
</feature>
<protein>
    <submittedName>
        <fullName evidence="3">Uncharacterized protein</fullName>
    </submittedName>
</protein>
<organism evidence="3 4">
    <name type="scientific">Phanerochaete carnosa (strain HHB-10118-sp)</name>
    <name type="common">White-rot fungus</name>
    <name type="synonym">Peniophora carnosa</name>
    <dbReference type="NCBI Taxonomy" id="650164"/>
    <lineage>
        <taxon>Eukaryota</taxon>
        <taxon>Fungi</taxon>
        <taxon>Dikarya</taxon>
        <taxon>Basidiomycota</taxon>
        <taxon>Agaricomycotina</taxon>
        <taxon>Agaricomycetes</taxon>
        <taxon>Polyporales</taxon>
        <taxon>Phanerochaetaceae</taxon>
        <taxon>Phanerochaete</taxon>
    </lineage>
</organism>